<evidence type="ECO:0000313" key="2">
    <source>
        <dbReference type="Proteomes" id="UP000185655"/>
    </source>
</evidence>
<dbReference type="EMBL" id="FPKS01000006">
    <property type="protein sequence ID" value="SFZ74655.1"/>
    <property type="molecule type" value="Genomic_DNA"/>
</dbReference>
<dbReference type="Proteomes" id="UP000185655">
    <property type="component" value="Unassembled WGS sequence"/>
</dbReference>
<reference evidence="1 2" key="1">
    <citation type="submission" date="2016-11" db="EMBL/GenBank/DDBJ databases">
        <authorList>
            <person name="Jaros S."/>
            <person name="Januszkiewicz K."/>
            <person name="Wedrychowicz H."/>
        </authorList>
    </citation>
    <scope>NUCLEOTIDE SEQUENCE [LARGE SCALE GENOMIC DNA]</scope>
    <source>
        <strain evidence="1 2">DSM 22330</strain>
    </source>
</reference>
<protein>
    <submittedName>
        <fullName evidence="1">Glutamate decarboxylase</fullName>
    </submittedName>
</protein>
<accession>A0A1K2HD27</accession>
<gene>
    <name evidence="1" type="ORF">SAMN02746068_01297</name>
</gene>
<proteinExistence type="predicted"/>
<dbReference type="RefSeq" id="WP_179295335.1">
    <property type="nucleotide sequence ID" value="NZ_FPKS01000006.1"/>
</dbReference>
<dbReference type="STRING" id="1122154.SAMN02746068_01297"/>
<dbReference type="Gene3D" id="4.10.280.50">
    <property type="match status" value="1"/>
</dbReference>
<name>A0A1K2HD27_9LACT</name>
<sequence length="58" mass="6493">MLYGKKDQSKHSLCLQLILGSSASERDILKYRSGTNPIEPRIAYQLIKDELIDEGSIG</sequence>
<dbReference type="AlphaFoldDB" id="A0A1K2HD27"/>
<evidence type="ECO:0000313" key="1">
    <source>
        <dbReference type="EMBL" id="SFZ74655.1"/>
    </source>
</evidence>
<organism evidence="1 2">
    <name type="scientific">Pseudolactococcus chungangensis CAU 28 = DSM 22330</name>
    <dbReference type="NCBI Taxonomy" id="1122154"/>
    <lineage>
        <taxon>Bacteria</taxon>
        <taxon>Bacillati</taxon>
        <taxon>Bacillota</taxon>
        <taxon>Bacilli</taxon>
        <taxon>Lactobacillales</taxon>
        <taxon>Streptococcaceae</taxon>
        <taxon>Pseudolactococcus</taxon>
    </lineage>
</organism>